<organism evidence="2 3">
    <name type="scientific">Rhinocladiella mackenziei CBS 650.93</name>
    <dbReference type="NCBI Taxonomy" id="1442369"/>
    <lineage>
        <taxon>Eukaryota</taxon>
        <taxon>Fungi</taxon>
        <taxon>Dikarya</taxon>
        <taxon>Ascomycota</taxon>
        <taxon>Pezizomycotina</taxon>
        <taxon>Eurotiomycetes</taxon>
        <taxon>Chaetothyriomycetidae</taxon>
        <taxon>Chaetothyriales</taxon>
        <taxon>Herpotrichiellaceae</taxon>
        <taxon>Rhinocladiella</taxon>
    </lineage>
</organism>
<gene>
    <name evidence="2" type="ORF">Z518_03619</name>
</gene>
<dbReference type="EMBL" id="KN847477">
    <property type="protein sequence ID" value="KIX05647.1"/>
    <property type="molecule type" value="Genomic_DNA"/>
</dbReference>
<sequence>MEHDTDIRITEFERQRQSHQYRDSETLLAAHDVDFQVDFDVPLRPPGAEESPSLIDANYHQGKQRVSKANSESLLELPNHSGKDVVTLVASTQIIPDKPTQRVLSSPIRAIRKLGWWSTIVLAISSTVILAILAFITFLWQADSGNSFWLSIMARNWGPRTVSISTFFLRSAVDFQAGIAAAMLAALALEAHGARLHNVASLSIMRSGMGNPSTLLQSTVKDVRWGSPAVYFALALSLFCTTTLLQLSSTALLSDLRPASLPGLRNSSTLAYDFFYNETAKISSLPPVTYYGGAQSSHPYFAVVPRASSWLRNPVAYPVFAEYSEPAEQISGVDDTGVLLRAFLPFPLAESRERLRNYSGNALVLDSRVSCHTPEFDNVTDIIEQIDRSIFPGEIGNITGRVTTTKYTNRTLVPDEPLPFTCYLDGSYSICQLNVPLLNFSSIVPYRRGTTNKKLYPAGNNFAGGLLSEFSNITGVDYEPHNVWNKEGFWNDGQVIPLWGISYLVISSSIVDETKFTNFTGTRERNEWLDLFLKPYEVQGYQKLVSTSLCFSAWDVARLEVDLFGDSARTEPTIEWSSEAISAASSYPYETFLSAKNWNDIASSTPSFDKILNQLGQSKHKLTATERGIMTMAKRDWTPKTSETRSLDIRPFVQADVQYDGVVADPLSQAGMTGNTSIYMTLRGLNVTVPTRNTYFYGDVKNPFILADASIGGMFLENMKRTGSVASTLASVITVLSSMTYYDQFPQYTTKDEISHVYFTTVLCPRAYSGYGALISTAIVHLVIIAIVAMLFIREAKVTLLGNSWSSISQIVTSETEEVIQNSFKLTDSEVKKILENEGRGGLRVCIANKNAT</sequence>
<keyword evidence="3" id="KW-1185">Reference proteome</keyword>
<reference evidence="2 3" key="1">
    <citation type="submission" date="2015-01" db="EMBL/GenBank/DDBJ databases">
        <title>The Genome Sequence of Rhinocladiella mackenzie CBS 650.93.</title>
        <authorList>
            <consortium name="The Broad Institute Genomics Platform"/>
            <person name="Cuomo C."/>
            <person name="de Hoog S."/>
            <person name="Gorbushina A."/>
            <person name="Stielow B."/>
            <person name="Teixiera M."/>
            <person name="Abouelleil A."/>
            <person name="Chapman S.B."/>
            <person name="Priest M."/>
            <person name="Young S.K."/>
            <person name="Wortman J."/>
            <person name="Nusbaum C."/>
            <person name="Birren B."/>
        </authorList>
    </citation>
    <scope>NUCLEOTIDE SEQUENCE [LARGE SCALE GENOMIC DNA]</scope>
    <source>
        <strain evidence="2 3">CBS 650.93</strain>
    </source>
</reference>
<keyword evidence="1" id="KW-1133">Transmembrane helix</keyword>
<feature type="transmembrane region" description="Helical" evidence="1">
    <location>
        <begin position="114"/>
        <end position="140"/>
    </location>
</feature>
<dbReference type="AlphaFoldDB" id="A0A0D2FU66"/>
<dbReference type="HOGENOM" id="CLU_015639_1_1_1"/>
<feature type="transmembrane region" description="Helical" evidence="1">
    <location>
        <begin position="771"/>
        <end position="793"/>
    </location>
</feature>
<evidence type="ECO:0000313" key="3">
    <source>
        <dbReference type="Proteomes" id="UP000053617"/>
    </source>
</evidence>
<keyword evidence="1" id="KW-0812">Transmembrane</keyword>
<dbReference type="Proteomes" id="UP000053617">
    <property type="component" value="Unassembled WGS sequence"/>
</dbReference>
<dbReference type="GeneID" id="25291690"/>
<proteinExistence type="predicted"/>
<dbReference type="OrthoDB" id="5428040at2759"/>
<dbReference type="RefSeq" id="XP_013272783.1">
    <property type="nucleotide sequence ID" value="XM_013417329.1"/>
</dbReference>
<protein>
    <submittedName>
        <fullName evidence="2">Rhinocladiella mackenziei CBS 650.93 unplaced genomic scaffold supercont1.3, whole genome shotgun sequence</fullName>
    </submittedName>
</protein>
<name>A0A0D2FU66_9EURO</name>
<evidence type="ECO:0000313" key="2">
    <source>
        <dbReference type="EMBL" id="KIX05647.1"/>
    </source>
</evidence>
<keyword evidence="1" id="KW-0472">Membrane</keyword>
<evidence type="ECO:0000256" key="1">
    <source>
        <dbReference type="SAM" id="Phobius"/>
    </source>
</evidence>
<dbReference type="VEuPathDB" id="FungiDB:Z518_03619"/>
<accession>A0A0D2FU66</accession>